<dbReference type="PROSITE" id="PS01124">
    <property type="entry name" value="HTH_ARAC_FAMILY_2"/>
    <property type="match status" value="1"/>
</dbReference>
<dbReference type="PROSITE" id="PS00041">
    <property type="entry name" value="HTH_ARAC_FAMILY_1"/>
    <property type="match status" value="1"/>
</dbReference>
<organism evidence="5 6">
    <name type="scientific">Niabella drilacis (strain DSM 25811 / CCM 8410 / CCUG 62505 / LMG 26954 / E90)</name>
    <dbReference type="NCBI Taxonomy" id="1285928"/>
    <lineage>
        <taxon>Bacteria</taxon>
        <taxon>Pseudomonadati</taxon>
        <taxon>Bacteroidota</taxon>
        <taxon>Chitinophagia</taxon>
        <taxon>Chitinophagales</taxon>
        <taxon>Chitinophagaceae</taxon>
        <taxon>Niabella</taxon>
    </lineage>
</organism>
<sequence length="275" mass="31617">MATPGASFAVRRDQAPVNSRWHCHKEAELIYIARGTGTLLIGDHTRYFSAGTLCLIGSRLPHYWKFDECYFEKNAPIDVIAIHFHETFWGKAFLDLPENEGIRLLLQKARRGLLIHGNIQPMVPSFHYLVHAEGPYRIISLATLLSKIADWGPVTSLSSENSCLSAGNFEGKRIHEVYEYTVKHFRRKIPLPEIARVAHVSPHAFSRYFRQRARKTYSQFIAELRVGYVCRQLVTTDHPIKRLCYESGFQNTASFHKCFKQITGMSPLSYQQVYK</sequence>
<dbReference type="InterPro" id="IPR003313">
    <property type="entry name" value="AraC-bd"/>
</dbReference>
<evidence type="ECO:0000256" key="1">
    <source>
        <dbReference type="ARBA" id="ARBA00023015"/>
    </source>
</evidence>
<dbReference type="PANTHER" id="PTHR43280">
    <property type="entry name" value="ARAC-FAMILY TRANSCRIPTIONAL REGULATOR"/>
    <property type="match status" value="1"/>
</dbReference>
<dbReference type="PANTHER" id="PTHR43280:SF27">
    <property type="entry name" value="TRANSCRIPTIONAL REGULATOR MTLR"/>
    <property type="match status" value="1"/>
</dbReference>
<dbReference type="Pfam" id="PF02311">
    <property type="entry name" value="AraC_binding"/>
    <property type="match status" value="1"/>
</dbReference>
<evidence type="ECO:0000313" key="6">
    <source>
        <dbReference type="Proteomes" id="UP000198757"/>
    </source>
</evidence>
<dbReference type="GO" id="GO:0003700">
    <property type="term" value="F:DNA-binding transcription factor activity"/>
    <property type="evidence" value="ECO:0007669"/>
    <property type="project" value="InterPro"/>
</dbReference>
<gene>
    <name evidence="5" type="ORF">SAMN04487894_101127</name>
</gene>
<dbReference type="InterPro" id="IPR009057">
    <property type="entry name" value="Homeodomain-like_sf"/>
</dbReference>
<accession>A0A1G6I7Y9</accession>
<protein>
    <submittedName>
        <fullName evidence="5">AraC-type DNA-binding protein</fullName>
    </submittedName>
</protein>
<dbReference type="STRING" id="1285928.SAMN04487894_101127"/>
<feature type="domain" description="HTH araC/xylS-type" evidence="4">
    <location>
        <begin position="175"/>
        <end position="273"/>
    </location>
</feature>
<dbReference type="EMBL" id="FMZO01000001">
    <property type="protein sequence ID" value="SDC02560.1"/>
    <property type="molecule type" value="Genomic_DNA"/>
</dbReference>
<evidence type="ECO:0000313" key="5">
    <source>
        <dbReference type="EMBL" id="SDC02560.1"/>
    </source>
</evidence>
<dbReference type="SMART" id="SM00342">
    <property type="entry name" value="HTH_ARAC"/>
    <property type="match status" value="1"/>
</dbReference>
<evidence type="ECO:0000256" key="3">
    <source>
        <dbReference type="ARBA" id="ARBA00023163"/>
    </source>
</evidence>
<dbReference type="OrthoDB" id="745435at2"/>
<reference evidence="6" key="1">
    <citation type="submission" date="2016-10" db="EMBL/GenBank/DDBJ databases">
        <authorList>
            <person name="Varghese N."/>
            <person name="Submissions S."/>
        </authorList>
    </citation>
    <scope>NUCLEOTIDE SEQUENCE [LARGE SCALE GENOMIC DNA]</scope>
    <source>
        <strain evidence="6">DSM 25811 / CCM 8410 / LMG 26954 / E90</strain>
    </source>
</reference>
<dbReference type="SUPFAM" id="SSF51182">
    <property type="entry name" value="RmlC-like cupins"/>
    <property type="match status" value="1"/>
</dbReference>
<dbReference type="InterPro" id="IPR018062">
    <property type="entry name" value="HTH_AraC-typ_CS"/>
</dbReference>
<proteinExistence type="predicted"/>
<dbReference type="InterPro" id="IPR018060">
    <property type="entry name" value="HTH_AraC"/>
</dbReference>
<dbReference type="Gene3D" id="1.10.10.60">
    <property type="entry name" value="Homeodomain-like"/>
    <property type="match status" value="2"/>
</dbReference>
<keyword evidence="3" id="KW-0804">Transcription</keyword>
<dbReference type="InterPro" id="IPR011051">
    <property type="entry name" value="RmlC_Cupin_sf"/>
</dbReference>
<evidence type="ECO:0000256" key="2">
    <source>
        <dbReference type="ARBA" id="ARBA00023125"/>
    </source>
</evidence>
<keyword evidence="6" id="KW-1185">Reference proteome</keyword>
<dbReference type="Gene3D" id="2.60.120.10">
    <property type="entry name" value="Jelly Rolls"/>
    <property type="match status" value="1"/>
</dbReference>
<keyword evidence="1" id="KW-0805">Transcription regulation</keyword>
<dbReference type="Pfam" id="PF12833">
    <property type="entry name" value="HTH_18"/>
    <property type="match status" value="1"/>
</dbReference>
<dbReference type="GO" id="GO:0043565">
    <property type="term" value="F:sequence-specific DNA binding"/>
    <property type="evidence" value="ECO:0007669"/>
    <property type="project" value="InterPro"/>
</dbReference>
<dbReference type="AlphaFoldDB" id="A0A1G6I7Y9"/>
<name>A0A1G6I7Y9_NIADE</name>
<evidence type="ECO:0000259" key="4">
    <source>
        <dbReference type="PROSITE" id="PS01124"/>
    </source>
</evidence>
<dbReference type="InterPro" id="IPR014710">
    <property type="entry name" value="RmlC-like_jellyroll"/>
</dbReference>
<dbReference type="Proteomes" id="UP000198757">
    <property type="component" value="Unassembled WGS sequence"/>
</dbReference>
<dbReference type="SUPFAM" id="SSF46689">
    <property type="entry name" value="Homeodomain-like"/>
    <property type="match status" value="2"/>
</dbReference>
<keyword evidence="2 5" id="KW-0238">DNA-binding</keyword>